<keyword evidence="3" id="KW-1185">Reference proteome</keyword>
<reference evidence="2" key="3">
    <citation type="submission" date="2015-06" db="UniProtKB">
        <authorList>
            <consortium name="EnsemblMetazoa"/>
        </authorList>
    </citation>
    <scope>IDENTIFICATION</scope>
</reference>
<gene>
    <name evidence="2" type="primary">20208363</name>
    <name evidence="1" type="ORF">HELRODRAFT_182103</name>
</gene>
<dbReference type="HOGENOM" id="CLU_1526863_0_0_1"/>
<dbReference type="AlphaFoldDB" id="T1FHR4"/>
<dbReference type="Proteomes" id="UP000015101">
    <property type="component" value="Unassembled WGS sequence"/>
</dbReference>
<evidence type="ECO:0000313" key="2">
    <source>
        <dbReference type="EnsemblMetazoa" id="HelroP182103"/>
    </source>
</evidence>
<dbReference type="EMBL" id="AMQM01007976">
    <property type="status" value="NOT_ANNOTATED_CDS"/>
    <property type="molecule type" value="Genomic_DNA"/>
</dbReference>
<proteinExistence type="predicted"/>
<dbReference type="EMBL" id="KB097701">
    <property type="protein sequence ID" value="ESN91247.1"/>
    <property type="molecule type" value="Genomic_DNA"/>
</dbReference>
<reference evidence="3" key="1">
    <citation type="submission" date="2012-12" db="EMBL/GenBank/DDBJ databases">
        <authorList>
            <person name="Hellsten U."/>
            <person name="Grimwood J."/>
            <person name="Chapman J.A."/>
            <person name="Shapiro H."/>
            <person name="Aerts A."/>
            <person name="Otillar R.P."/>
            <person name="Terry A.Y."/>
            <person name="Boore J.L."/>
            <person name="Simakov O."/>
            <person name="Marletaz F."/>
            <person name="Cho S.-J."/>
            <person name="Edsinger-Gonzales E."/>
            <person name="Havlak P."/>
            <person name="Kuo D.-H."/>
            <person name="Larsson T."/>
            <person name="Lv J."/>
            <person name="Arendt D."/>
            <person name="Savage R."/>
            <person name="Osoegawa K."/>
            <person name="de Jong P."/>
            <person name="Lindberg D.R."/>
            <person name="Seaver E.C."/>
            <person name="Weisblat D.A."/>
            <person name="Putnam N.H."/>
            <person name="Grigoriev I.V."/>
            <person name="Rokhsar D.S."/>
        </authorList>
    </citation>
    <scope>NUCLEOTIDE SEQUENCE</scope>
</reference>
<dbReference type="InParanoid" id="T1FHR4"/>
<dbReference type="GeneID" id="20208363"/>
<organism evidence="2 3">
    <name type="scientific">Helobdella robusta</name>
    <name type="common">Californian leech</name>
    <dbReference type="NCBI Taxonomy" id="6412"/>
    <lineage>
        <taxon>Eukaryota</taxon>
        <taxon>Metazoa</taxon>
        <taxon>Spiralia</taxon>
        <taxon>Lophotrochozoa</taxon>
        <taxon>Annelida</taxon>
        <taxon>Clitellata</taxon>
        <taxon>Hirudinea</taxon>
        <taxon>Rhynchobdellida</taxon>
        <taxon>Glossiphoniidae</taxon>
        <taxon>Helobdella</taxon>
    </lineage>
</organism>
<accession>T1FHR4</accession>
<reference evidence="1 3" key="2">
    <citation type="journal article" date="2013" name="Nature">
        <title>Insights into bilaterian evolution from three spiralian genomes.</title>
        <authorList>
            <person name="Simakov O."/>
            <person name="Marletaz F."/>
            <person name="Cho S.J."/>
            <person name="Edsinger-Gonzales E."/>
            <person name="Havlak P."/>
            <person name="Hellsten U."/>
            <person name="Kuo D.H."/>
            <person name="Larsson T."/>
            <person name="Lv J."/>
            <person name="Arendt D."/>
            <person name="Savage R."/>
            <person name="Osoegawa K."/>
            <person name="de Jong P."/>
            <person name="Grimwood J."/>
            <person name="Chapman J.A."/>
            <person name="Shapiro H."/>
            <person name="Aerts A."/>
            <person name="Otillar R.P."/>
            <person name="Terry A.Y."/>
            <person name="Boore J.L."/>
            <person name="Grigoriev I.V."/>
            <person name="Lindberg D.R."/>
            <person name="Seaver E.C."/>
            <person name="Weisblat D.A."/>
            <person name="Putnam N.H."/>
            <person name="Rokhsar D.S."/>
        </authorList>
    </citation>
    <scope>NUCLEOTIDE SEQUENCE</scope>
</reference>
<evidence type="ECO:0000313" key="3">
    <source>
        <dbReference type="Proteomes" id="UP000015101"/>
    </source>
</evidence>
<evidence type="ECO:0000313" key="1">
    <source>
        <dbReference type="EMBL" id="ESN91247.1"/>
    </source>
</evidence>
<protein>
    <submittedName>
        <fullName evidence="1 2">Uncharacterized protein</fullName>
    </submittedName>
</protein>
<name>T1FHR4_HELRO</name>
<dbReference type="RefSeq" id="XP_009030653.1">
    <property type="nucleotide sequence ID" value="XM_009032405.1"/>
</dbReference>
<dbReference type="CTD" id="20208363"/>
<dbReference type="KEGG" id="hro:HELRODRAFT_182103"/>
<sequence length="176" mass="19870">MRRFRIRILRPRVRRHSLYRINQKVNFIVAVVIFSSHLGDCPCHWVQTAATTFCGLRALATYFQVKIFLFLFCPLIPGTEDILKTCGNGYTGVGASRAIKQPYLELTLVILNKEGPRKGNDPRNHGVGSAVRTNSLKKITEVPVGVSEKLMYISLAKNRHMIILSAYAQLLTQKNL</sequence>
<dbReference type="EnsemblMetazoa" id="HelroT182103">
    <property type="protein sequence ID" value="HelroP182103"/>
    <property type="gene ID" value="HelroG182103"/>
</dbReference>